<dbReference type="PANTHER" id="PTHR30273">
    <property type="entry name" value="PERIPLASMIC SIGNAL SENSOR AND SIGMA FACTOR ACTIVATOR FECR-RELATED"/>
    <property type="match status" value="1"/>
</dbReference>
<dbReference type="PIRSF" id="PIRSF018266">
    <property type="entry name" value="FecR"/>
    <property type="match status" value="1"/>
</dbReference>
<dbReference type="Gene3D" id="3.55.50.30">
    <property type="match status" value="1"/>
</dbReference>
<sequence length="381" mass="42800">MQKQEVSDLLKRYLAGNCSERERGLLETWYLKYEEKALPEFPQQQKDEQLEEIWTYLSRELDISSIAIEEVPKKTPSSLWQKIAVAATVLIALSIGLHFYHSPVKTTSVHPEHVSRTVKNSGTRTMLTLANGKTIELDQAHNGKIAVQEGVTITKTKDGQLVYEGAAKVSAFNQITTAKGGQYQISLPDGTKVWLNAASSLSYPAAFTGNNREVRLVGEAYFEVKGNKKMPFVVYTKGQEVMVLGTHFNVNAYPDEDQTKTTLLEGSVKLKLENSSVTAVLKPGQQAVFESNQLDLADIDVAEATAWKDGYFLFQDEEIRSIMRKIARWYDVDVVYLPKVSDKKIGGHISRNKSLQEVLKMLSNTDKFNFKVEGRRITVMP</sequence>
<evidence type="ECO:0000313" key="4">
    <source>
        <dbReference type="Proteomes" id="UP000183200"/>
    </source>
</evidence>
<dbReference type="RefSeq" id="WP_074605839.1">
    <property type="nucleotide sequence ID" value="NZ_FNGY01000003.1"/>
</dbReference>
<accession>A0A1G9R9C0</accession>
<organism evidence="3 4">
    <name type="scientific">Pedobacter steynii</name>
    <dbReference type="NCBI Taxonomy" id="430522"/>
    <lineage>
        <taxon>Bacteria</taxon>
        <taxon>Pseudomonadati</taxon>
        <taxon>Bacteroidota</taxon>
        <taxon>Sphingobacteriia</taxon>
        <taxon>Sphingobacteriales</taxon>
        <taxon>Sphingobacteriaceae</taxon>
        <taxon>Pedobacter</taxon>
    </lineage>
</organism>
<gene>
    <name evidence="3" type="ORF">SAMN05421820_103170</name>
</gene>
<dbReference type="OrthoDB" id="1099963at2"/>
<dbReference type="EMBL" id="FNGY01000003">
    <property type="protein sequence ID" value="SDM19838.1"/>
    <property type="molecule type" value="Genomic_DNA"/>
</dbReference>
<dbReference type="AlphaFoldDB" id="A0A1G9R9C0"/>
<name>A0A1G9R9C0_9SPHI</name>
<dbReference type="Pfam" id="PF04773">
    <property type="entry name" value="FecR"/>
    <property type="match status" value="1"/>
</dbReference>
<protein>
    <submittedName>
        <fullName evidence="3">FecR protein</fullName>
    </submittedName>
</protein>
<dbReference type="InterPro" id="IPR032508">
    <property type="entry name" value="FecR_C"/>
</dbReference>
<feature type="domain" description="Protein FecR C-terminal" evidence="2">
    <location>
        <begin position="311"/>
        <end position="379"/>
    </location>
</feature>
<dbReference type="Gene3D" id="2.60.120.1440">
    <property type="match status" value="1"/>
</dbReference>
<dbReference type="GO" id="GO:0016989">
    <property type="term" value="F:sigma factor antagonist activity"/>
    <property type="evidence" value="ECO:0007669"/>
    <property type="project" value="TreeGrafter"/>
</dbReference>
<dbReference type="FunFam" id="2.60.120.1440:FF:000001">
    <property type="entry name" value="Putative anti-sigma factor"/>
    <property type="match status" value="1"/>
</dbReference>
<dbReference type="Proteomes" id="UP000183200">
    <property type="component" value="Unassembled WGS sequence"/>
</dbReference>
<dbReference type="PANTHER" id="PTHR30273:SF2">
    <property type="entry name" value="PROTEIN FECR"/>
    <property type="match status" value="1"/>
</dbReference>
<proteinExistence type="predicted"/>
<evidence type="ECO:0000259" key="2">
    <source>
        <dbReference type="Pfam" id="PF16344"/>
    </source>
</evidence>
<evidence type="ECO:0000259" key="1">
    <source>
        <dbReference type="Pfam" id="PF04773"/>
    </source>
</evidence>
<dbReference type="InterPro" id="IPR006860">
    <property type="entry name" value="FecR"/>
</dbReference>
<feature type="domain" description="FecR protein" evidence="1">
    <location>
        <begin position="174"/>
        <end position="269"/>
    </location>
</feature>
<keyword evidence="4" id="KW-1185">Reference proteome</keyword>
<evidence type="ECO:0000313" key="3">
    <source>
        <dbReference type="EMBL" id="SDM19838.1"/>
    </source>
</evidence>
<reference evidence="4" key="1">
    <citation type="submission" date="2016-10" db="EMBL/GenBank/DDBJ databases">
        <authorList>
            <person name="Varghese N."/>
            <person name="Submissions S."/>
        </authorList>
    </citation>
    <scope>NUCLEOTIDE SEQUENCE [LARGE SCALE GENOMIC DNA]</scope>
    <source>
        <strain evidence="4">DSM 19110</strain>
    </source>
</reference>
<dbReference type="InterPro" id="IPR012373">
    <property type="entry name" value="Ferrdict_sens_TM"/>
</dbReference>
<dbReference type="Pfam" id="PF16344">
    <property type="entry name" value="FecR_C"/>
    <property type="match status" value="1"/>
</dbReference>